<gene>
    <name evidence="2" type="ORF">LOTGIDRAFT_169847</name>
</gene>
<evidence type="ECO:0000313" key="3">
    <source>
        <dbReference type="Proteomes" id="UP000030746"/>
    </source>
</evidence>
<dbReference type="OrthoDB" id="6147960at2759"/>
<reference evidence="2 3" key="1">
    <citation type="journal article" date="2013" name="Nature">
        <title>Insights into bilaterian evolution from three spiralian genomes.</title>
        <authorList>
            <person name="Simakov O."/>
            <person name="Marletaz F."/>
            <person name="Cho S.J."/>
            <person name="Edsinger-Gonzales E."/>
            <person name="Havlak P."/>
            <person name="Hellsten U."/>
            <person name="Kuo D.H."/>
            <person name="Larsson T."/>
            <person name="Lv J."/>
            <person name="Arendt D."/>
            <person name="Savage R."/>
            <person name="Osoegawa K."/>
            <person name="de Jong P."/>
            <person name="Grimwood J."/>
            <person name="Chapman J.A."/>
            <person name="Shapiro H."/>
            <person name="Aerts A."/>
            <person name="Otillar R.P."/>
            <person name="Terry A.Y."/>
            <person name="Boore J.L."/>
            <person name="Grigoriev I.V."/>
            <person name="Lindberg D.R."/>
            <person name="Seaver E.C."/>
            <person name="Weisblat D.A."/>
            <person name="Putnam N.H."/>
            <person name="Rokhsar D.S."/>
        </authorList>
    </citation>
    <scope>NUCLEOTIDE SEQUENCE [LARGE SCALE GENOMIC DNA]</scope>
</reference>
<accession>V3ZNT4</accession>
<dbReference type="GeneID" id="20241247"/>
<dbReference type="HOGENOM" id="CLU_1519583_0_0_1"/>
<keyword evidence="3" id="KW-1185">Reference proteome</keyword>
<evidence type="ECO:0000313" key="2">
    <source>
        <dbReference type="EMBL" id="ESO82526.1"/>
    </source>
</evidence>
<dbReference type="KEGG" id="lgi:LOTGIDRAFT_169847"/>
<dbReference type="Proteomes" id="UP000030746">
    <property type="component" value="Unassembled WGS sequence"/>
</dbReference>
<sequence>MFSRNTEDLIIKVSSFKKKTHRSKSFDYPSRLLELEKDLDVFSSKQNRSNNGNKSSSKPSKSAGRTARRESAITVPTFLEPPTARQRRGSLQLPFFSKNDGNSGVKFPDDTFGSLRGNKRSNLSIDDTFYASSISPGGTLGFSEGKKIKSQNKLSNLFSPQIKFPIFLVLCQQQSAL</sequence>
<proteinExistence type="predicted"/>
<name>V3ZNT4_LOTGI</name>
<feature type="region of interest" description="Disordered" evidence="1">
    <location>
        <begin position="43"/>
        <end position="72"/>
    </location>
</feature>
<dbReference type="EMBL" id="KB203855">
    <property type="protein sequence ID" value="ESO82526.1"/>
    <property type="molecule type" value="Genomic_DNA"/>
</dbReference>
<dbReference type="STRING" id="225164.V3ZNT4"/>
<organism evidence="2 3">
    <name type="scientific">Lottia gigantea</name>
    <name type="common">Giant owl limpet</name>
    <dbReference type="NCBI Taxonomy" id="225164"/>
    <lineage>
        <taxon>Eukaryota</taxon>
        <taxon>Metazoa</taxon>
        <taxon>Spiralia</taxon>
        <taxon>Lophotrochozoa</taxon>
        <taxon>Mollusca</taxon>
        <taxon>Gastropoda</taxon>
        <taxon>Patellogastropoda</taxon>
        <taxon>Lottioidea</taxon>
        <taxon>Lottiidae</taxon>
        <taxon>Lottia</taxon>
    </lineage>
</organism>
<protein>
    <submittedName>
        <fullName evidence="2">Uncharacterized protein</fullName>
    </submittedName>
</protein>
<feature type="compositionally biased region" description="Low complexity" evidence="1">
    <location>
        <begin position="43"/>
        <end position="62"/>
    </location>
</feature>
<dbReference type="CTD" id="20241247"/>
<dbReference type="RefSeq" id="XP_009066719.1">
    <property type="nucleotide sequence ID" value="XM_009068471.1"/>
</dbReference>
<evidence type="ECO:0000256" key="1">
    <source>
        <dbReference type="SAM" id="MobiDB-lite"/>
    </source>
</evidence>
<dbReference type="AlphaFoldDB" id="V3ZNT4"/>